<sequence length="57" mass="6672">MNKQQFKKGFSEFRKAARAAVRSDNKAAFFDLCSSFFNQFKPSDRPVSISIWMYKRG</sequence>
<reference evidence="1 2" key="1">
    <citation type="journal article" date="2017" name="Nat. Microbiol.">
        <title>Natural product diversity associated with the nematode symbionts Photorhabdus and Xenorhabdus.</title>
        <authorList>
            <person name="Tobias N.J."/>
            <person name="Wolff H."/>
            <person name="Djahanschiri B."/>
            <person name="Grundmann F."/>
            <person name="Kronenwerth M."/>
            <person name="Shi Y.M."/>
            <person name="Simonyi S."/>
            <person name="Grun P."/>
            <person name="Shapiro-Ilan D."/>
            <person name="Pidot S.J."/>
            <person name="Stinear T.P."/>
            <person name="Ebersberger I."/>
            <person name="Bode H.B."/>
        </authorList>
    </citation>
    <scope>NUCLEOTIDE SEQUENCE [LARGE SCALE GENOMIC DNA]</scope>
    <source>
        <strain evidence="1 2">DSM 17903</strain>
    </source>
</reference>
<accession>A0A2G0QBB1</accession>
<dbReference type="Proteomes" id="UP000225433">
    <property type="component" value="Unassembled WGS sequence"/>
</dbReference>
<name>A0A2G0QBB1_XENHO</name>
<dbReference type="EMBL" id="NJAI01000002">
    <property type="protein sequence ID" value="PHM56527.1"/>
    <property type="molecule type" value="Genomic_DNA"/>
</dbReference>
<gene>
    <name evidence="1" type="ORF">Xhom_02020</name>
</gene>
<dbReference type="RefSeq" id="WP_157104616.1">
    <property type="nucleotide sequence ID" value="NZ_CAWNQJ010000046.1"/>
</dbReference>
<protein>
    <submittedName>
        <fullName evidence="1">Uncharacterized protein</fullName>
    </submittedName>
</protein>
<organism evidence="1 2">
    <name type="scientific">Xenorhabdus hominickii</name>
    <dbReference type="NCBI Taxonomy" id="351679"/>
    <lineage>
        <taxon>Bacteria</taxon>
        <taxon>Pseudomonadati</taxon>
        <taxon>Pseudomonadota</taxon>
        <taxon>Gammaproteobacteria</taxon>
        <taxon>Enterobacterales</taxon>
        <taxon>Morganellaceae</taxon>
        <taxon>Xenorhabdus</taxon>
    </lineage>
</organism>
<evidence type="ECO:0000313" key="2">
    <source>
        <dbReference type="Proteomes" id="UP000225433"/>
    </source>
</evidence>
<evidence type="ECO:0000313" key="1">
    <source>
        <dbReference type="EMBL" id="PHM56527.1"/>
    </source>
</evidence>
<comment type="caution">
    <text evidence="1">The sequence shown here is derived from an EMBL/GenBank/DDBJ whole genome shotgun (WGS) entry which is preliminary data.</text>
</comment>
<dbReference type="AlphaFoldDB" id="A0A2G0QBB1"/>
<proteinExistence type="predicted"/>